<evidence type="ECO:0000259" key="9">
    <source>
        <dbReference type="Pfam" id="PF00924"/>
    </source>
</evidence>
<evidence type="ECO:0000259" key="10">
    <source>
        <dbReference type="Pfam" id="PF21082"/>
    </source>
</evidence>
<proteinExistence type="inferred from homology"/>
<feature type="transmembrane region" description="Helical" evidence="8">
    <location>
        <begin position="390"/>
        <end position="408"/>
    </location>
</feature>
<keyword evidence="6 8" id="KW-0472">Membrane</keyword>
<keyword evidence="4 8" id="KW-0812">Transmembrane</keyword>
<sequence>MNVKYTGFILFLVLFCFAGFSLASETNNFAKTITTIKKEMKQLDVKSHRRHIKTSEISVLSERLIKLSGKIEQTQAALLEKLTSVTTDIKSLGEKKSTDPRDVKIKRQKMLRTKVQLEGWSKASKFYLIKIKDLQKHLVNVLNRVQSEHLFAQSKPLHVLLWGESKDKKEVFKSLGDFFSSKTKGKSVSFIHLMYSLFMVVSVYLLMFFIRWRMLRSEFLQQGYNAKDGDSLLLIKNIITYLPGISVALSALLILDISAYNQQLYLVSRFILVMLATLLVLPFLVTMVNAFKTSKESADGRHLNLYMKILVYVTGVGFFVNSLVRESGLETSTLFIMYDFTLLSMLIFYYFSFSLFARSANDVLAGLVRILVGLFALTLIIIAFNGYRNLSFYLLQIVLGVFIFLIVYSKLNNILSFINTRIIKQVQRFNESSEVIILKAVRFWLMFLLRVTLFISLIYSILDLLGFHETLEKQLEIWIYKGLSIGSIEIVPSKILLSILVFAGLHSLSGWIKAKLDSNWLSDIGMERSAKEALVTMSGYIGVIIASLVAMGIVGVSFTNLAIIAGALSVGIGFGLQNIVNNFISGLILLFERPIKTGDWIVVGGVEGYVKRISIRSTIIQTFQRADVIVPNAELITTKVTNWMYRDRRGRVDVSVGVAYGSNVQQVIALLSKAAEQQDQVITENPMFPIRVLMLGFGDSALDFELRCFINDIDRRVTVHSELNIAVEIALREAGIEIPFPQRDVHMIESTTPEGSTTTAVSENTEDTESSPKS</sequence>
<keyword evidence="3" id="KW-1003">Cell membrane</keyword>
<dbReference type="InterPro" id="IPR049278">
    <property type="entry name" value="MS_channel_C"/>
</dbReference>
<dbReference type="GO" id="GO:0005886">
    <property type="term" value="C:plasma membrane"/>
    <property type="evidence" value="ECO:0007669"/>
    <property type="project" value="UniProtKB-SubCell"/>
</dbReference>
<dbReference type="InterPro" id="IPR011066">
    <property type="entry name" value="MscS_channel_C_sf"/>
</dbReference>
<feature type="compositionally biased region" description="Acidic residues" evidence="7">
    <location>
        <begin position="764"/>
        <end position="774"/>
    </location>
</feature>
<feature type="transmembrane region" description="Helical" evidence="8">
    <location>
        <begin position="562"/>
        <end position="591"/>
    </location>
</feature>
<dbReference type="InterPro" id="IPR006685">
    <property type="entry name" value="MscS_channel_2nd"/>
</dbReference>
<keyword evidence="5 8" id="KW-1133">Transmembrane helix</keyword>
<evidence type="ECO:0000256" key="4">
    <source>
        <dbReference type="ARBA" id="ARBA00022692"/>
    </source>
</evidence>
<feature type="transmembrane region" description="Helical" evidence="8">
    <location>
        <begin position="332"/>
        <end position="351"/>
    </location>
</feature>
<feature type="transmembrane region" description="Helical" evidence="8">
    <location>
        <begin position="190"/>
        <end position="212"/>
    </location>
</feature>
<dbReference type="Gene3D" id="3.30.70.100">
    <property type="match status" value="1"/>
</dbReference>
<evidence type="ECO:0000256" key="3">
    <source>
        <dbReference type="ARBA" id="ARBA00022475"/>
    </source>
</evidence>
<comment type="subcellular location">
    <subcellularLocation>
        <location evidence="1">Cell membrane</location>
        <topology evidence="1">Multi-pass membrane protein</topology>
    </subcellularLocation>
</comment>
<dbReference type="InterPro" id="IPR011014">
    <property type="entry name" value="MscS_channel_TM-2"/>
</dbReference>
<evidence type="ECO:0000256" key="7">
    <source>
        <dbReference type="SAM" id="MobiDB-lite"/>
    </source>
</evidence>
<evidence type="ECO:0000256" key="8">
    <source>
        <dbReference type="SAM" id="Phobius"/>
    </source>
</evidence>
<dbReference type="AlphaFoldDB" id="A0A3B0Z8D0"/>
<feature type="transmembrane region" description="Helical" evidence="8">
    <location>
        <begin position="363"/>
        <end position="384"/>
    </location>
</feature>
<organism evidence="11">
    <name type="scientific">hydrothermal vent metagenome</name>
    <dbReference type="NCBI Taxonomy" id="652676"/>
    <lineage>
        <taxon>unclassified sequences</taxon>
        <taxon>metagenomes</taxon>
        <taxon>ecological metagenomes</taxon>
    </lineage>
</organism>
<reference evidence="11" key="1">
    <citation type="submission" date="2018-06" db="EMBL/GenBank/DDBJ databases">
        <authorList>
            <person name="Zhirakovskaya E."/>
        </authorList>
    </citation>
    <scope>NUCLEOTIDE SEQUENCE</scope>
</reference>
<dbReference type="Pfam" id="PF00924">
    <property type="entry name" value="MS_channel_2nd"/>
    <property type="match status" value="1"/>
</dbReference>
<dbReference type="Gene3D" id="1.10.287.1260">
    <property type="match status" value="1"/>
</dbReference>
<feature type="compositionally biased region" description="Polar residues" evidence="7">
    <location>
        <begin position="751"/>
        <end position="763"/>
    </location>
</feature>
<feature type="transmembrane region" description="Helical" evidence="8">
    <location>
        <begin position="443"/>
        <end position="462"/>
    </location>
</feature>
<dbReference type="EMBL" id="UOFL01000116">
    <property type="protein sequence ID" value="VAW76946.1"/>
    <property type="molecule type" value="Genomic_DNA"/>
</dbReference>
<feature type="transmembrane region" description="Helical" evidence="8">
    <location>
        <begin position="533"/>
        <end position="556"/>
    </location>
</feature>
<dbReference type="InterPro" id="IPR023408">
    <property type="entry name" value="MscS_beta-dom_sf"/>
</dbReference>
<evidence type="ECO:0000256" key="5">
    <source>
        <dbReference type="ARBA" id="ARBA00022989"/>
    </source>
</evidence>
<feature type="region of interest" description="Disordered" evidence="7">
    <location>
        <begin position="751"/>
        <end position="774"/>
    </location>
</feature>
<evidence type="ECO:0000256" key="1">
    <source>
        <dbReference type="ARBA" id="ARBA00004651"/>
    </source>
</evidence>
<dbReference type="Gene3D" id="2.30.30.60">
    <property type="match status" value="1"/>
</dbReference>
<dbReference type="Pfam" id="PF21082">
    <property type="entry name" value="MS_channel_3rd"/>
    <property type="match status" value="1"/>
</dbReference>
<feature type="transmembrane region" description="Helical" evidence="8">
    <location>
        <begin position="233"/>
        <end position="255"/>
    </location>
</feature>
<dbReference type="SUPFAM" id="SSF82861">
    <property type="entry name" value="Mechanosensitive channel protein MscS (YggB), transmembrane region"/>
    <property type="match status" value="1"/>
</dbReference>
<name>A0A3B0Z8D0_9ZZZZ</name>
<dbReference type="PANTHER" id="PTHR30347:SF1">
    <property type="entry name" value="MECHANOSENSITIVE CHANNEL MSCK"/>
    <property type="match status" value="1"/>
</dbReference>
<dbReference type="SUPFAM" id="SSF50182">
    <property type="entry name" value="Sm-like ribonucleoproteins"/>
    <property type="match status" value="1"/>
</dbReference>
<dbReference type="InterPro" id="IPR010920">
    <property type="entry name" value="LSM_dom_sf"/>
</dbReference>
<dbReference type="GO" id="GO:0055085">
    <property type="term" value="P:transmembrane transport"/>
    <property type="evidence" value="ECO:0007669"/>
    <property type="project" value="InterPro"/>
</dbReference>
<gene>
    <name evidence="11" type="ORF">MNBD_GAMMA12-1097</name>
</gene>
<feature type="transmembrane region" description="Helical" evidence="8">
    <location>
        <begin position="495"/>
        <end position="512"/>
    </location>
</feature>
<accession>A0A3B0Z8D0</accession>
<feature type="transmembrane region" description="Helical" evidence="8">
    <location>
        <begin position="267"/>
        <end position="291"/>
    </location>
</feature>
<feature type="domain" description="Mechanosensitive ion channel MscS" evidence="9">
    <location>
        <begin position="578"/>
        <end position="643"/>
    </location>
</feature>
<dbReference type="PANTHER" id="PTHR30347">
    <property type="entry name" value="POTASSIUM CHANNEL RELATED"/>
    <property type="match status" value="1"/>
</dbReference>
<dbReference type="InterPro" id="IPR052702">
    <property type="entry name" value="MscS-like_channel"/>
</dbReference>
<comment type="similarity">
    <text evidence="2">Belongs to the MscS (TC 1.A.23) family.</text>
</comment>
<evidence type="ECO:0000313" key="11">
    <source>
        <dbReference type="EMBL" id="VAW76946.1"/>
    </source>
</evidence>
<feature type="transmembrane region" description="Helical" evidence="8">
    <location>
        <begin position="303"/>
        <end position="320"/>
    </location>
</feature>
<feature type="domain" description="Mechanosensitive ion channel MscS C-terminal" evidence="10">
    <location>
        <begin position="652"/>
        <end position="738"/>
    </location>
</feature>
<evidence type="ECO:0000256" key="2">
    <source>
        <dbReference type="ARBA" id="ARBA00008017"/>
    </source>
</evidence>
<evidence type="ECO:0000256" key="6">
    <source>
        <dbReference type="ARBA" id="ARBA00023136"/>
    </source>
</evidence>
<dbReference type="SUPFAM" id="SSF82689">
    <property type="entry name" value="Mechanosensitive channel protein MscS (YggB), C-terminal domain"/>
    <property type="match status" value="1"/>
</dbReference>
<protein>
    <submittedName>
        <fullName evidence="11">Potassium efflux system KefA protein / Small-conductance mechanosensitive channel</fullName>
    </submittedName>
</protein>